<dbReference type="FunFam" id="1.10.3080.10:FF:000003">
    <property type="entry name" value="Chloride channel 2"/>
    <property type="match status" value="1"/>
</dbReference>
<dbReference type="InterPro" id="IPR014743">
    <property type="entry name" value="Cl-channel_core"/>
</dbReference>
<dbReference type="SUPFAM" id="SSF81340">
    <property type="entry name" value="Clc chloride channel"/>
    <property type="match status" value="1"/>
</dbReference>
<keyword evidence="10" id="KW-0869">Chloride channel</keyword>
<dbReference type="CDD" id="cd03683">
    <property type="entry name" value="ClC_1_like"/>
    <property type="match status" value="1"/>
</dbReference>
<keyword evidence="9 14" id="KW-0472">Membrane</keyword>
<feature type="transmembrane region" description="Helical" evidence="14">
    <location>
        <begin position="98"/>
        <end position="120"/>
    </location>
</feature>
<dbReference type="Gene3D" id="1.10.3080.10">
    <property type="entry name" value="Clc chloride channel"/>
    <property type="match status" value="1"/>
</dbReference>
<keyword evidence="7" id="KW-0406">Ion transport</keyword>
<evidence type="ECO:0000256" key="11">
    <source>
        <dbReference type="ARBA" id="ARBA00023214"/>
    </source>
</evidence>
<dbReference type="Ensembl" id="ENSNFUT00015004386.1">
    <property type="protein sequence ID" value="ENSNFUP00015004152.1"/>
    <property type="gene ID" value="ENSNFUG00015001938.1"/>
</dbReference>
<feature type="region of interest" description="Disordered" evidence="13">
    <location>
        <begin position="768"/>
        <end position="867"/>
    </location>
</feature>
<evidence type="ECO:0000256" key="13">
    <source>
        <dbReference type="SAM" id="MobiDB-lite"/>
    </source>
</evidence>
<keyword evidence="8" id="KW-0129">CBS domain</keyword>
<sequence length="907" mass="99862">MKRGFGSREGAENSPKDQKRGGLLKCNALWEVQNCIMLGHLTLMRYIVTKMGEDWIFLILLGLTMALVSWCMDYTSAKSLQAYKWIQGELKDNVPLQYLAWVTYPIILIVFASLFCHLVSPQAIGSGIPELKTILRGVVLKEYLTLKAFVAKVIGLTAALGSGMPVGKEGPFVHIASICAAVLSRFMSIFSGVYENPYGYTDILTVGCAVGVGCCFGTPLGGVLFSIEVTSTYFAVRNYWRGYFAATFSAFIFRVLSVWNKDAVTITALFKTNFRMEFPFDLQELPAFAIIGISCGFLGAFFVYLNRQVVLFMRRPTALTRFLTKHRLIYPGAVTLIIATFTFPPGFGQFMAGELMPRECINSLFDNFTWTKISGSPAPAGLGRSSAWLHPHVSVFVILLLFFVMKFWMSAVSTTMPIPSGAFMPVFILGAAFGRLVGEIMATLFPNGILFDGIVYRILPGGYAVIGAAAMTGAVTHTVSTAVICFELTGQISHILPMMVAVILANMVAQGLQPSLYDSIIQVKKLPYLPELALGHISKYNIFVEDIMVRKVKFLSSQSTYRELNHLLETTTLKTIPLVDSKECMILLGSIERTELQAVLDWWLSPERRVFERGQCSPDQGSKVSWESFAFVDEEEDDVPDKITDHVAPIRPSRPLRRNATGPSCPPPLGSPPPTTRGQVTQSFLCTSWQVQPSHVSLSPLTCEAELDKPVDMEQIRIDPSPFQLVERTSLHKTHTLFSLLGLSHAYVTSIGKLVGVVALKELQKAIEGSTRSGVRLRPPLASFRDASRKTKKHQPSSSAASSPTRDRDLWGEGSRRESELLRRESRDDSRGKTPSLRGAPGSETAPSSPSSSVDPRGRTGFEGDGPLTVLLLFPRRRCELGGARPPAALTDIQLSPCMRSCFTQSS</sequence>
<organism evidence="15 16">
    <name type="scientific">Nothobranchius furzeri</name>
    <name type="common">Turquoise killifish</name>
    <dbReference type="NCBI Taxonomy" id="105023"/>
    <lineage>
        <taxon>Eukaryota</taxon>
        <taxon>Metazoa</taxon>
        <taxon>Chordata</taxon>
        <taxon>Craniata</taxon>
        <taxon>Vertebrata</taxon>
        <taxon>Euteleostomi</taxon>
        <taxon>Actinopterygii</taxon>
        <taxon>Neopterygii</taxon>
        <taxon>Teleostei</taxon>
        <taxon>Neoteleostei</taxon>
        <taxon>Acanthomorphata</taxon>
        <taxon>Ovalentaria</taxon>
        <taxon>Atherinomorphae</taxon>
        <taxon>Cyprinodontiformes</taxon>
        <taxon>Nothobranchiidae</taxon>
        <taxon>Nothobranchius</taxon>
    </lineage>
</organism>
<evidence type="ECO:0000256" key="8">
    <source>
        <dbReference type="ARBA" id="ARBA00023122"/>
    </source>
</evidence>
<evidence type="ECO:0000313" key="16">
    <source>
        <dbReference type="Proteomes" id="UP000694548"/>
    </source>
</evidence>
<feature type="transmembrane region" description="Helical" evidence="14">
    <location>
        <begin position="203"/>
        <end position="227"/>
    </location>
</feature>
<keyword evidence="11" id="KW-0868">Chloride</keyword>
<feature type="transmembrane region" description="Helical" evidence="14">
    <location>
        <begin position="239"/>
        <end position="259"/>
    </location>
</feature>
<feature type="transmembrane region" description="Helical" evidence="14">
    <location>
        <begin position="55"/>
        <end position="77"/>
    </location>
</feature>
<evidence type="ECO:0000256" key="5">
    <source>
        <dbReference type="ARBA" id="ARBA00022882"/>
    </source>
</evidence>
<dbReference type="AlphaFoldDB" id="A0A8C6KDZ1"/>
<dbReference type="Pfam" id="PF00654">
    <property type="entry name" value="Voltage_CLC"/>
    <property type="match status" value="1"/>
</dbReference>
<evidence type="ECO:0000256" key="3">
    <source>
        <dbReference type="ARBA" id="ARBA00022692"/>
    </source>
</evidence>
<dbReference type="GO" id="GO:0005247">
    <property type="term" value="F:voltage-gated chloride channel activity"/>
    <property type="evidence" value="ECO:0007669"/>
    <property type="project" value="TreeGrafter"/>
</dbReference>
<protein>
    <submittedName>
        <fullName evidence="15">Chloride voltage-gated channel 1</fullName>
    </submittedName>
</protein>
<dbReference type="GeneTree" id="ENSGT00940000157383"/>
<evidence type="ECO:0000256" key="9">
    <source>
        <dbReference type="ARBA" id="ARBA00023136"/>
    </source>
</evidence>
<dbReference type="Proteomes" id="UP000694548">
    <property type="component" value="Chromosome sgr05"/>
</dbReference>
<feature type="compositionally biased region" description="Basic and acidic residues" evidence="13">
    <location>
        <begin position="805"/>
        <end position="832"/>
    </location>
</feature>
<comment type="subcellular location">
    <subcellularLocation>
        <location evidence="1">Membrane</location>
        <topology evidence="1">Multi-pass membrane protein</topology>
    </subcellularLocation>
</comment>
<evidence type="ECO:0000256" key="7">
    <source>
        <dbReference type="ARBA" id="ARBA00023065"/>
    </source>
</evidence>
<name>A0A8C6KDZ1_NOTFU</name>
<feature type="transmembrane region" description="Helical" evidence="14">
    <location>
        <begin position="285"/>
        <end position="307"/>
    </location>
</feature>
<reference evidence="15" key="3">
    <citation type="submission" date="2025-09" db="UniProtKB">
        <authorList>
            <consortium name="Ensembl"/>
        </authorList>
    </citation>
    <scope>IDENTIFICATION</scope>
</reference>
<accession>A0A8C6KDZ1</accession>
<proteinExistence type="predicted"/>
<evidence type="ECO:0000256" key="1">
    <source>
        <dbReference type="ARBA" id="ARBA00004141"/>
    </source>
</evidence>
<keyword evidence="5" id="KW-0851">Voltage-gated channel</keyword>
<keyword evidence="3 14" id="KW-0812">Transmembrane</keyword>
<gene>
    <name evidence="15" type="primary">CLCN1</name>
</gene>
<dbReference type="GO" id="GO:0005886">
    <property type="term" value="C:plasma membrane"/>
    <property type="evidence" value="ECO:0007669"/>
    <property type="project" value="TreeGrafter"/>
</dbReference>
<dbReference type="GO" id="GO:0034707">
    <property type="term" value="C:chloride channel complex"/>
    <property type="evidence" value="ECO:0007669"/>
    <property type="project" value="UniProtKB-KW"/>
</dbReference>
<dbReference type="InterPro" id="IPR046342">
    <property type="entry name" value="CBS_dom_sf"/>
</dbReference>
<evidence type="ECO:0000256" key="4">
    <source>
        <dbReference type="ARBA" id="ARBA00022737"/>
    </source>
</evidence>
<reference evidence="15" key="2">
    <citation type="submission" date="2025-08" db="UniProtKB">
        <authorList>
            <consortium name="Ensembl"/>
        </authorList>
    </citation>
    <scope>IDENTIFICATION</scope>
</reference>
<dbReference type="PANTHER" id="PTHR45720">
    <property type="entry name" value="CHLORIDE CHANNEL PROTEIN 2"/>
    <property type="match status" value="1"/>
</dbReference>
<feature type="transmembrane region" description="Helical" evidence="14">
    <location>
        <begin position="328"/>
        <end position="347"/>
    </location>
</feature>
<evidence type="ECO:0000256" key="12">
    <source>
        <dbReference type="ARBA" id="ARBA00023303"/>
    </source>
</evidence>
<reference evidence="15" key="1">
    <citation type="submission" date="2014-08" db="EMBL/GenBank/DDBJ databases">
        <authorList>
            <person name="Senf B."/>
            <person name="Petzold A."/>
            <person name="Downie B.R."/>
            <person name="Koch P."/>
            <person name="Platzer M."/>
        </authorList>
    </citation>
    <scope>NUCLEOTIDE SEQUENCE [LARGE SCALE GENOMIC DNA]</scope>
    <source>
        <strain evidence="15">GRZ</strain>
    </source>
</reference>
<keyword evidence="6 14" id="KW-1133">Transmembrane helix</keyword>
<feature type="compositionally biased region" description="Pro residues" evidence="13">
    <location>
        <begin position="664"/>
        <end position="675"/>
    </location>
</feature>
<dbReference type="PANTHER" id="PTHR45720:SF4">
    <property type="entry name" value="CHLORIDE CHANNEL PROTEIN 1"/>
    <property type="match status" value="1"/>
</dbReference>
<dbReference type="FunFam" id="3.10.580.10:FF:000058">
    <property type="entry name" value="Chloride channel protein"/>
    <property type="match status" value="1"/>
</dbReference>
<feature type="transmembrane region" description="Helical" evidence="14">
    <location>
        <begin position="421"/>
        <end position="445"/>
    </location>
</feature>
<evidence type="ECO:0000256" key="6">
    <source>
        <dbReference type="ARBA" id="ARBA00022989"/>
    </source>
</evidence>
<evidence type="ECO:0000256" key="2">
    <source>
        <dbReference type="ARBA" id="ARBA00022448"/>
    </source>
</evidence>
<keyword evidence="4" id="KW-0677">Repeat</keyword>
<dbReference type="SUPFAM" id="SSF54631">
    <property type="entry name" value="CBS-domain pair"/>
    <property type="match status" value="1"/>
</dbReference>
<evidence type="ECO:0000256" key="14">
    <source>
        <dbReference type="SAM" id="Phobius"/>
    </source>
</evidence>
<evidence type="ECO:0000256" key="10">
    <source>
        <dbReference type="ARBA" id="ARBA00023173"/>
    </source>
</evidence>
<dbReference type="Gene3D" id="3.10.580.10">
    <property type="entry name" value="CBS-domain"/>
    <property type="match status" value="2"/>
</dbReference>
<keyword evidence="16" id="KW-1185">Reference proteome</keyword>
<evidence type="ECO:0000313" key="15">
    <source>
        <dbReference type="Ensembl" id="ENSNFUP00015004152.1"/>
    </source>
</evidence>
<dbReference type="InterPro" id="IPR001807">
    <property type="entry name" value="ClC"/>
</dbReference>
<keyword evidence="2" id="KW-0813">Transport</keyword>
<feature type="region of interest" description="Disordered" evidence="13">
    <location>
        <begin position="645"/>
        <end position="678"/>
    </location>
</feature>
<keyword evidence="12" id="KW-0407">Ion channel</keyword>
<dbReference type="CDD" id="cd04591">
    <property type="entry name" value="CBS_pair_voltage-gated_CLC_euk_bac"/>
    <property type="match status" value="1"/>
</dbReference>
<dbReference type="PRINTS" id="PR00762">
    <property type="entry name" value="CLCHANNEL"/>
</dbReference>
<feature type="transmembrane region" description="Helical" evidence="14">
    <location>
        <begin position="172"/>
        <end position="191"/>
    </location>
</feature>
<feature type="transmembrane region" description="Helical" evidence="14">
    <location>
        <begin position="389"/>
        <end position="409"/>
    </location>
</feature>
<dbReference type="InterPro" id="IPR050970">
    <property type="entry name" value="Cl_channel_volt-gated"/>
</dbReference>